<sequence length="33" mass="3167">MEAGPAGDGDVSASGVRSGSQLARQFDVSGGSN</sequence>
<evidence type="ECO:0000256" key="1">
    <source>
        <dbReference type="SAM" id="MobiDB-lite"/>
    </source>
</evidence>
<dbReference type="EMBL" id="JAAIUW010000006">
    <property type="protein sequence ID" value="KAF7829429.1"/>
    <property type="molecule type" value="Genomic_DNA"/>
</dbReference>
<evidence type="ECO:0000313" key="3">
    <source>
        <dbReference type="Proteomes" id="UP000634136"/>
    </source>
</evidence>
<gene>
    <name evidence="2" type="ORF">G2W53_020593</name>
</gene>
<evidence type="ECO:0000313" key="2">
    <source>
        <dbReference type="EMBL" id="KAF7829429.1"/>
    </source>
</evidence>
<dbReference type="Proteomes" id="UP000634136">
    <property type="component" value="Unassembled WGS sequence"/>
</dbReference>
<protein>
    <submittedName>
        <fullName evidence="2">Uncharacterized protein</fullName>
    </submittedName>
</protein>
<organism evidence="2 3">
    <name type="scientific">Senna tora</name>
    <dbReference type="NCBI Taxonomy" id="362788"/>
    <lineage>
        <taxon>Eukaryota</taxon>
        <taxon>Viridiplantae</taxon>
        <taxon>Streptophyta</taxon>
        <taxon>Embryophyta</taxon>
        <taxon>Tracheophyta</taxon>
        <taxon>Spermatophyta</taxon>
        <taxon>Magnoliopsida</taxon>
        <taxon>eudicotyledons</taxon>
        <taxon>Gunneridae</taxon>
        <taxon>Pentapetalae</taxon>
        <taxon>rosids</taxon>
        <taxon>fabids</taxon>
        <taxon>Fabales</taxon>
        <taxon>Fabaceae</taxon>
        <taxon>Caesalpinioideae</taxon>
        <taxon>Cassia clade</taxon>
        <taxon>Senna</taxon>
    </lineage>
</organism>
<comment type="caution">
    <text evidence="2">The sequence shown here is derived from an EMBL/GenBank/DDBJ whole genome shotgun (WGS) entry which is preliminary data.</text>
</comment>
<proteinExistence type="predicted"/>
<dbReference type="AlphaFoldDB" id="A0A834WSF4"/>
<reference evidence="2" key="1">
    <citation type="submission" date="2020-09" db="EMBL/GenBank/DDBJ databases">
        <title>Genome-Enabled Discovery of Anthraquinone Biosynthesis in Senna tora.</title>
        <authorList>
            <person name="Kang S.-H."/>
            <person name="Pandey R.P."/>
            <person name="Lee C.-M."/>
            <person name="Sim J.-S."/>
            <person name="Jeong J.-T."/>
            <person name="Choi B.-S."/>
            <person name="Jung M."/>
            <person name="Ginzburg D."/>
            <person name="Zhao K."/>
            <person name="Won S.Y."/>
            <person name="Oh T.-J."/>
            <person name="Yu Y."/>
            <person name="Kim N.-H."/>
            <person name="Lee O.R."/>
            <person name="Lee T.-H."/>
            <person name="Bashyal P."/>
            <person name="Kim T.-S."/>
            <person name="Lee W.-H."/>
            <person name="Kawkins C."/>
            <person name="Kim C.-K."/>
            <person name="Kim J.S."/>
            <person name="Ahn B.O."/>
            <person name="Rhee S.Y."/>
            <person name="Sohng J.K."/>
        </authorList>
    </citation>
    <scope>NUCLEOTIDE SEQUENCE</scope>
    <source>
        <tissue evidence="2">Leaf</tissue>
    </source>
</reference>
<accession>A0A834WSF4</accession>
<feature type="region of interest" description="Disordered" evidence="1">
    <location>
        <begin position="1"/>
        <end position="33"/>
    </location>
</feature>
<keyword evidence="3" id="KW-1185">Reference proteome</keyword>
<name>A0A834WSF4_9FABA</name>